<evidence type="ECO:0000256" key="6">
    <source>
        <dbReference type="SAM" id="Phobius"/>
    </source>
</evidence>
<keyword evidence="5 6" id="KW-0472">Membrane</keyword>
<evidence type="ECO:0000256" key="5">
    <source>
        <dbReference type="ARBA" id="ARBA00023136"/>
    </source>
</evidence>
<proteinExistence type="predicted"/>
<sequence length="408" mass="44468">MNTLDFYVVRRIIKPLAIALFVAVLVLLLERLLRLLDIILGSEGPVGIFFQIMAYLAPEYAGLALPMSLLLGVMLGFNQLSRDGEVDALQASGVGVRRQARPAILVGLVITVAAGIIVGYLKPFSRYAYQSVVYAATETALNVLLRPHVFAEIGAMTVFIDGIRPETGTFTDVFLYERHNSGDSVVITARDGDLTRAQEDGTPMLRLFDGIRVAVGAKSSQPAANGNTGETTVGVLHFNELRTAMTGENAGLFRPRGGDRREYTLDELWTLRMAPPEGVRLNDLISELNHRLVQMASIPFIPLLAVALGLAGGRRTDRIYGIAAGLLIIIAYNQILDLGKNLVQGGDVGPFIALWLPMLLFAAVSLWSFHRVAERVPRQLVPILLSAVSERLSWLRKRQAADTDTPAA</sequence>
<feature type="transmembrane region" description="Helical" evidence="6">
    <location>
        <begin position="12"/>
        <end position="29"/>
    </location>
</feature>
<evidence type="ECO:0000256" key="1">
    <source>
        <dbReference type="ARBA" id="ARBA00004651"/>
    </source>
</evidence>
<dbReference type="EMBL" id="CP053923">
    <property type="protein sequence ID" value="QNT68965.1"/>
    <property type="molecule type" value="Genomic_DNA"/>
</dbReference>
<gene>
    <name evidence="7" type="ORF">HQ394_05825</name>
</gene>
<keyword evidence="4 6" id="KW-1133">Transmembrane helix</keyword>
<dbReference type="GO" id="GO:0015920">
    <property type="term" value="P:lipopolysaccharide transport"/>
    <property type="evidence" value="ECO:0007669"/>
    <property type="project" value="TreeGrafter"/>
</dbReference>
<dbReference type="InterPro" id="IPR005495">
    <property type="entry name" value="LptG/LptF_permease"/>
</dbReference>
<keyword evidence="8" id="KW-1185">Reference proteome</keyword>
<keyword evidence="2" id="KW-1003">Cell membrane</keyword>
<dbReference type="KEGG" id="dvn:HQ394_05825"/>
<reference evidence="7 8" key="1">
    <citation type="submission" date="2020-05" db="EMBL/GenBank/DDBJ databases">
        <title>Complete closed genome sequence of Defluviicoccus vanus.</title>
        <authorList>
            <person name="Bessarab I."/>
            <person name="Arumugam K."/>
            <person name="Maszenan A.M."/>
            <person name="Seviour R.J."/>
            <person name="Williams R.B."/>
        </authorList>
    </citation>
    <scope>NUCLEOTIDE SEQUENCE [LARGE SCALE GENOMIC DNA]</scope>
    <source>
        <strain evidence="7 8">Ben 114</strain>
    </source>
</reference>
<evidence type="ECO:0000256" key="2">
    <source>
        <dbReference type="ARBA" id="ARBA00022475"/>
    </source>
</evidence>
<evidence type="ECO:0000313" key="8">
    <source>
        <dbReference type="Proteomes" id="UP000516369"/>
    </source>
</evidence>
<accession>A0A7H1MZS9</accession>
<comment type="subcellular location">
    <subcellularLocation>
        <location evidence="1">Cell membrane</location>
        <topology evidence="1">Multi-pass membrane protein</topology>
    </subcellularLocation>
</comment>
<evidence type="ECO:0000256" key="4">
    <source>
        <dbReference type="ARBA" id="ARBA00022989"/>
    </source>
</evidence>
<dbReference type="AlphaFoldDB" id="A0A7H1MZS9"/>
<feature type="transmembrane region" description="Helical" evidence="6">
    <location>
        <begin position="102"/>
        <end position="121"/>
    </location>
</feature>
<keyword evidence="3 6" id="KW-0812">Transmembrane</keyword>
<dbReference type="PANTHER" id="PTHR33529">
    <property type="entry name" value="SLR0882 PROTEIN-RELATED"/>
    <property type="match status" value="1"/>
</dbReference>
<organism evidence="7 8">
    <name type="scientific">Defluviicoccus vanus</name>
    <dbReference type="NCBI Taxonomy" id="111831"/>
    <lineage>
        <taxon>Bacteria</taxon>
        <taxon>Pseudomonadati</taxon>
        <taxon>Pseudomonadota</taxon>
        <taxon>Alphaproteobacteria</taxon>
        <taxon>Rhodospirillales</taxon>
        <taxon>Rhodospirillaceae</taxon>
        <taxon>Defluviicoccus</taxon>
    </lineage>
</organism>
<evidence type="ECO:0000313" key="7">
    <source>
        <dbReference type="EMBL" id="QNT68965.1"/>
    </source>
</evidence>
<protein>
    <submittedName>
        <fullName evidence="7">YjgP/YjgQ family permease</fullName>
    </submittedName>
</protein>
<dbReference type="PANTHER" id="PTHR33529:SF6">
    <property type="entry name" value="YJGP_YJGQ FAMILY PERMEASE"/>
    <property type="match status" value="1"/>
</dbReference>
<dbReference type="Pfam" id="PF03739">
    <property type="entry name" value="LptF_LptG"/>
    <property type="match status" value="1"/>
</dbReference>
<feature type="transmembrane region" description="Helical" evidence="6">
    <location>
        <begin position="319"/>
        <end position="336"/>
    </location>
</feature>
<dbReference type="Proteomes" id="UP000516369">
    <property type="component" value="Chromosome"/>
</dbReference>
<dbReference type="RefSeq" id="WP_190262476.1">
    <property type="nucleotide sequence ID" value="NZ_CP053923.1"/>
</dbReference>
<name>A0A7H1MZS9_9PROT</name>
<evidence type="ECO:0000256" key="3">
    <source>
        <dbReference type="ARBA" id="ARBA00022692"/>
    </source>
</evidence>
<feature type="transmembrane region" description="Helical" evidence="6">
    <location>
        <begin position="348"/>
        <end position="369"/>
    </location>
</feature>
<feature type="transmembrane region" description="Helical" evidence="6">
    <location>
        <begin position="292"/>
        <end position="312"/>
    </location>
</feature>
<dbReference type="GO" id="GO:0043190">
    <property type="term" value="C:ATP-binding cassette (ABC) transporter complex"/>
    <property type="evidence" value="ECO:0007669"/>
    <property type="project" value="TreeGrafter"/>
</dbReference>